<feature type="domain" description="DUF427" evidence="1">
    <location>
        <begin position="1"/>
        <end position="87"/>
    </location>
</feature>
<dbReference type="InterPro" id="IPR038694">
    <property type="entry name" value="DUF427_sf"/>
</dbReference>
<dbReference type="InterPro" id="IPR007361">
    <property type="entry name" value="DUF427"/>
</dbReference>
<evidence type="ECO:0000313" key="2">
    <source>
        <dbReference type="EMBL" id="GGY15063.1"/>
    </source>
</evidence>
<keyword evidence="3" id="KW-1185">Reference proteome</keyword>
<proteinExistence type="predicted"/>
<dbReference type="EMBL" id="BMXT01000001">
    <property type="protein sequence ID" value="GGY15063.1"/>
    <property type="molecule type" value="Genomic_DNA"/>
</dbReference>
<dbReference type="Proteomes" id="UP000621898">
    <property type="component" value="Unassembled WGS sequence"/>
</dbReference>
<dbReference type="PANTHER" id="PTHR34310:SF5">
    <property type="entry name" value="DUF427 DOMAIN PROTEIN (AFU_ORTHOLOGUE AFUA_3G02220)"/>
    <property type="match status" value="1"/>
</dbReference>
<organism evidence="2 3">
    <name type="scientific">Rhodanobacter panaciterrae</name>
    <dbReference type="NCBI Taxonomy" id="490572"/>
    <lineage>
        <taxon>Bacteria</taxon>
        <taxon>Pseudomonadati</taxon>
        <taxon>Pseudomonadota</taxon>
        <taxon>Gammaproteobacteria</taxon>
        <taxon>Lysobacterales</taxon>
        <taxon>Rhodanobacteraceae</taxon>
        <taxon>Rhodanobacter</taxon>
    </lineage>
</organism>
<evidence type="ECO:0000313" key="3">
    <source>
        <dbReference type="Proteomes" id="UP000621898"/>
    </source>
</evidence>
<name>A0ABQ2ZIF6_9GAMM</name>
<dbReference type="RefSeq" id="WP_189439370.1">
    <property type="nucleotide sequence ID" value="NZ_BMXT01000001.1"/>
</dbReference>
<dbReference type="Gene3D" id="2.170.150.40">
    <property type="entry name" value="Domain of unknown function (DUF427)"/>
    <property type="match status" value="1"/>
</dbReference>
<accession>A0ABQ2ZIF6</accession>
<protein>
    <recommendedName>
        <fullName evidence="1">DUF427 domain-containing protein</fullName>
    </recommendedName>
</protein>
<reference evidence="3" key="1">
    <citation type="journal article" date="2019" name="Int. J. Syst. Evol. Microbiol.">
        <title>The Global Catalogue of Microorganisms (GCM) 10K type strain sequencing project: providing services to taxonomists for standard genome sequencing and annotation.</title>
        <authorList>
            <consortium name="The Broad Institute Genomics Platform"/>
            <consortium name="The Broad Institute Genome Sequencing Center for Infectious Disease"/>
            <person name="Wu L."/>
            <person name="Ma J."/>
        </authorList>
    </citation>
    <scope>NUCLEOTIDE SEQUENCE [LARGE SCALE GENOMIC DNA]</scope>
    <source>
        <strain evidence="3">KCTC 22232</strain>
    </source>
</reference>
<dbReference type="PANTHER" id="PTHR34310">
    <property type="entry name" value="DUF427 DOMAIN PROTEIN (AFU_ORTHOLOGUE AFUA_3G02220)"/>
    <property type="match status" value="1"/>
</dbReference>
<gene>
    <name evidence="2" type="ORF">GCM10008098_02440</name>
</gene>
<comment type="caution">
    <text evidence="2">The sequence shown here is derived from an EMBL/GenBank/DDBJ whole genome shotgun (WGS) entry which is preliminary data.</text>
</comment>
<evidence type="ECO:0000259" key="1">
    <source>
        <dbReference type="Pfam" id="PF04248"/>
    </source>
</evidence>
<dbReference type="Pfam" id="PF04248">
    <property type="entry name" value="NTP_transf_9"/>
    <property type="match status" value="1"/>
</dbReference>
<sequence>MRAIWHDAVLAESDDTVVVEGNHYFPAGSMRREYFRASDHQSVCPWKGTASYYDVVVDGDVNANGAWYYPTPKEAASEIKGRVAFWHGVVVTA</sequence>